<dbReference type="RefSeq" id="WP_311947110.1">
    <property type="nucleotide sequence ID" value="NZ_JAVLVU010000001.1"/>
</dbReference>
<evidence type="ECO:0000313" key="1">
    <source>
        <dbReference type="EMBL" id="MDT3401251.1"/>
    </source>
</evidence>
<dbReference type="EMBL" id="JAVLVU010000001">
    <property type="protein sequence ID" value="MDT3401251.1"/>
    <property type="molecule type" value="Genomic_DNA"/>
</dbReference>
<evidence type="ECO:0008006" key="3">
    <source>
        <dbReference type="Google" id="ProtNLM"/>
    </source>
</evidence>
<comment type="caution">
    <text evidence="1">The sequence shown here is derived from an EMBL/GenBank/DDBJ whole genome shotgun (WGS) entry which is preliminary data.</text>
</comment>
<reference evidence="2" key="1">
    <citation type="submission" date="2023-07" db="EMBL/GenBank/DDBJ databases">
        <title>Functional and genomic diversity of the sorghum phyllosphere microbiome.</title>
        <authorList>
            <person name="Shade A."/>
        </authorList>
    </citation>
    <scope>NUCLEOTIDE SEQUENCE [LARGE SCALE GENOMIC DNA]</scope>
    <source>
        <strain evidence="2">SORGH_AS_0422</strain>
    </source>
</reference>
<evidence type="ECO:0000313" key="2">
    <source>
        <dbReference type="Proteomes" id="UP001258315"/>
    </source>
</evidence>
<protein>
    <recommendedName>
        <fullName evidence="3">HNH endonuclease</fullName>
    </recommendedName>
</protein>
<keyword evidence="2" id="KW-1185">Reference proteome</keyword>
<dbReference type="Proteomes" id="UP001258315">
    <property type="component" value="Unassembled WGS sequence"/>
</dbReference>
<organism evidence="1 2">
    <name type="scientific">Mucilaginibacter terrae</name>
    <dbReference type="NCBI Taxonomy" id="1955052"/>
    <lineage>
        <taxon>Bacteria</taxon>
        <taxon>Pseudomonadati</taxon>
        <taxon>Bacteroidota</taxon>
        <taxon>Sphingobacteriia</taxon>
        <taxon>Sphingobacteriales</taxon>
        <taxon>Sphingobacteriaceae</taxon>
        <taxon>Mucilaginibacter</taxon>
    </lineage>
</organism>
<gene>
    <name evidence="1" type="ORF">QE417_000323</name>
</gene>
<accession>A0ABU3GNA8</accession>
<proteinExistence type="predicted"/>
<name>A0ABU3GNA8_9SPHI</name>
<sequence>MIKLTIAEPDNFRNDYMAAVENLILKELKILRRSVDHARGNGLDDLSDIRSFQFTTRDVIAIICDQEKNKDDFLKKNYETTLNTFRQGAIITPHDLSPIYDLIDALIDPATSKLRELLLCEPSELENKSDELYNEFGITTVEEKKIIKIVFNYKTQTDITNAIKGFFQIKNIAPFCPYCNFHKTRYIRGTHGRGAEGFQLDHFFDKATHPLISFSVFNLVPCDWPCNGTNKLSTDFSDEYHLNPYTDGFNQTMVFKAKIDPTELTVSKILFKINENFPSDRYKQLTGNDPSVDVDTLHGNLNVFQFNSRYNDVDILERAGYVIENLNHTINNHRIFKEVLGDTADSYTNYKNWYQRNTAGRFDPLEFIHLPLSKLWRDLHDDIYLKKATELPEGAKDIINRHYTVIP</sequence>